<reference evidence="2" key="1">
    <citation type="journal article" date="2020" name="Nature">
        <title>Giant virus diversity and host interactions through global metagenomics.</title>
        <authorList>
            <person name="Schulz F."/>
            <person name="Roux S."/>
            <person name="Paez-Espino D."/>
            <person name="Jungbluth S."/>
            <person name="Walsh D.A."/>
            <person name="Denef V.J."/>
            <person name="McMahon K.D."/>
            <person name="Konstantinidis K.T."/>
            <person name="Eloe-Fadrosh E.A."/>
            <person name="Kyrpides N.C."/>
            <person name="Woyke T."/>
        </authorList>
    </citation>
    <scope>NUCLEOTIDE SEQUENCE</scope>
    <source>
        <strain evidence="2">GVMAG-M-3300009155-2</strain>
    </source>
</reference>
<evidence type="ECO:0000313" key="2">
    <source>
        <dbReference type="EMBL" id="QHT30987.1"/>
    </source>
</evidence>
<feature type="compositionally biased region" description="Acidic residues" evidence="1">
    <location>
        <begin position="408"/>
        <end position="436"/>
    </location>
</feature>
<sequence length="436" mass="52617">MNTFSYIITKIIKPENNAFCKNFDNTDKINPMIKLFFSIFIRENVTIKKTKHAFFFESISNCFLKLQKNDFIDYFCKIQKTYCGFTKLALIYRYKKTKIVSNTDMNLNEIYKYGKDIFCMYQQKNLYLFNINDLIKIINTSLTNAYLFISDPLPSKNPYNNIPFNKSTLYNIYFYIKFNSNKYCELLNKFFYSDFNITLFMKNNMYLLREYAINNYVNNSAKNVICNEIDNMIKKYNNKIVNNKFINRNRQIIIHKDFPKDKLIKIFKPYLLLLFKSLYSLIPQIKEESYNILMSKLFAFQKFNPSFGRRNAVVEWKYTKDLKKKSYIKEYKFNDSHIKFYKEDSNFMKNQILINNYDLYNYYEETSYENSYLELESETESESYDDDGIDVIVTTIIANNEVRVTEINNEEEYDEEYDEEEYDEGEYDEEDQDSIS</sequence>
<dbReference type="AlphaFoldDB" id="A0A6C0EPN7"/>
<protein>
    <submittedName>
        <fullName evidence="2">Uncharacterized protein</fullName>
    </submittedName>
</protein>
<evidence type="ECO:0000256" key="1">
    <source>
        <dbReference type="SAM" id="MobiDB-lite"/>
    </source>
</evidence>
<proteinExistence type="predicted"/>
<name>A0A6C0EPN7_9ZZZZ</name>
<dbReference type="EMBL" id="MN738915">
    <property type="protein sequence ID" value="QHT30987.1"/>
    <property type="molecule type" value="Genomic_DNA"/>
</dbReference>
<feature type="region of interest" description="Disordered" evidence="1">
    <location>
        <begin position="406"/>
        <end position="436"/>
    </location>
</feature>
<accession>A0A6C0EPN7</accession>
<organism evidence="2">
    <name type="scientific">viral metagenome</name>
    <dbReference type="NCBI Taxonomy" id="1070528"/>
    <lineage>
        <taxon>unclassified sequences</taxon>
        <taxon>metagenomes</taxon>
        <taxon>organismal metagenomes</taxon>
    </lineage>
</organism>